<proteinExistence type="predicted"/>
<feature type="domain" description="DUF7660" evidence="1">
    <location>
        <begin position="47"/>
        <end position="123"/>
    </location>
</feature>
<evidence type="ECO:0000259" key="1">
    <source>
        <dbReference type="Pfam" id="PF24693"/>
    </source>
</evidence>
<comment type="caution">
    <text evidence="2">The sequence shown here is derived from an EMBL/GenBank/DDBJ whole genome shotgun (WGS) entry which is preliminary data.</text>
</comment>
<dbReference type="AlphaFoldDB" id="A0A2W7JRW1"/>
<dbReference type="EMBL" id="QKYV01000012">
    <property type="protein sequence ID" value="PZW37676.1"/>
    <property type="molecule type" value="Genomic_DNA"/>
</dbReference>
<sequence>MQKFWLVLNRKKCACFYTTFHIQTRCKTFKTNILEPFELIDKVNSLETFLDFLKALILDKRREDKKEKIEASPPYGNGHNGWENNDIASFLDAMHAGTKDNNFSKEPNWKNFAEIIYMGKIYE</sequence>
<dbReference type="InterPro" id="IPR056077">
    <property type="entry name" value="DUF7660"/>
</dbReference>
<evidence type="ECO:0000313" key="2">
    <source>
        <dbReference type="EMBL" id="PZW37676.1"/>
    </source>
</evidence>
<dbReference type="Proteomes" id="UP000249542">
    <property type="component" value="Unassembled WGS sequence"/>
</dbReference>
<keyword evidence="3" id="KW-1185">Reference proteome</keyword>
<dbReference type="Pfam" id="PF24693">
    <property type="entry name" value="DUF7660"/>
    <property type="match status" value="1"/>
</dbReference>
<gene>
    <name evidence="2" type="ORF">LX95_02853</name>
</gene>
<reference evidence="2 3" key="1">
    <citation type="submission" date="2018-06" db="EMBL/GenBank/DDBJ databases">
        <title>Genomic Encyclopedia of Archaeal and Bacterial Type Strains, Phase II (KMG-II): from individual species to whole genera.</title>
        <authorList>
            <person name="Goeker M."/>
        </authorList>
    </citation>
    <scope>NUCLEOTIDE SEQUENCE [LARGE SCALE GENOMIC DNA]</scope>
    <source>
        <strain evidence="2 3">DSM 15361</strain>
    </source>
</reference>
<evidence type="ECO:0000313" key="3">
    <source>
        <dbReference type="Proteomes" id="UP000249542"/>
    </source>
</evidence>
<accession>A0A2W7JRW1</accession>
<name>A0A2W7JRW1_9FLAO</name>
<protein>
    <recommendedName>
        <fullName evidence="1">DUF7660 domain-containing protein</fullName>
    </recommendedName>
</protein>
<organism evidence="2 3">
    <name type="scientific">Mesonia algae</name>
    <dbReference type="NCBI Taxonomy" id="213248"/>
    <lineage>
        <taxon>Bacteria</taxon>
        <taxon>Pseudomonadati</taxon>
        <taxon>Bacteroidota</taxon>
        <taxon>Flavobacteriia</taxon>
        <taxon>Flavobacteriales</taxon>
        <taxon>Flavobacteriaceae</taxon>
        <taxon>Mesonia</taxon>
    </lineage>
</organism>